<dbReference type="AlphaFoldDB" id="A0A1V6UFB7"/>
<gene>
    <name evidence="1" type="ORF">PENCOP_c010G00107</name>
</gene>
<name>A0A1V6UFB7_9EURO</name>
<dbReference type="EMBL" id="MDDG01000010">
    <property type="protein sequence ID" value="OQE37126.1"/>
    <property type="molecule type" value="Genomic_DNA"/>
</dbReference>
<keyword evidence="2" id="KW-1185">Reference proteome</keyword>
<proteinExistence type="predicted"/>
<dbReference type="InterPro" id="IPR053037">
    <property type="entry name" value="Pericyclase_pydY-like"/>
</dbReference>
<dbReference type="PANTHER" id="PTHR38115">
    <property type="entry name" value="LIPOCALIN-LIKE DOMAIN-CONTAINING PROTEIN"/>
    <property type="match status" value="1"/>
</dbReference>
<dbReference type="PANTHER" id="PTHR38115:SF1">
    <property type="entry name" value="LIPOCALIN-LIKE DOMAIN-CONTAINING PROTEIN"/>
    <property type="match status" value="1"/>
</dbReference>
<dbReference type="Proteomes" id="UP000191500">
    <property type="component" value="Unassembled WGS sequence"/>
</dbReference>
<sequence>MTLKTTQSSETYGSTREAAEWVIFEPGLAGGLKGVPERRPLTWTEFKHDDTIFGLVFIRSQYVSGERTSDGRVRPLVELQTKDIGSEILNGLTEAIAIDQEGEAAGMTVEKAFIHDFVRSDDLGWTAEQIWAVEIVGEEKLLTRRAVVVKGKSIESVCACYKRE</sequence>
<evidence type="ECO:0000313" key="2">
    <source>
        <dbReference type="Proteomes" id="UP000191500"/>
    </source>
</evidence>
<accession>A0A1V6UFB7</accession>
<reference evidence="2" key="1">
    <citation type="journal article" date="2017" name="Nat. Microbiol.">
        <title>Global analysis of biosynthetic gene clusters reveals vast potential of secondary metabolite production in Penicillium species.</title>
        <authorList>
            <person name="Nielsen J.C."/>
            <person name="Grijseels S."/>
            <person name="Prigent S."/>
            <person name="Ji B."/>
            <person name="Dainat J."/>
            <person name="Nielsen K.F."/>
            <person name="Frisvad J.C."/>
            <person name="Workman M."/>
            <person name="Nielsen J."/>
        </authorList>
    </citation>
    <scope>NUCLEOTIDE SEQUENCE [LARGE SCALE GENOMIC DNA]</scope>
    <source>
        <strain evidence="2">IBT 31321</strain>
    </source>
</reference>
<organism evidence="1 2">
    <name type="scientific">Penicillium coprophilum</name>
    <dbReference type="NCBI Taxonomy" id="36646"/>
    <lineage>
        <taxon>Eukaryota</taxon>
        <taxon>Fungi</taxon>
        <taxon>Dikarya</taxon>
        <taxon>Ascomycota</taxon>
        <taxon>Pezizomycotina</taxon>
        <taxon>Eurotiomycetes</taxon>
        <taxon>Eurotiomycetidae</taxon>
        <taxon>Eurotiales</taxon>
        <taxon>Aspergillaceae</taxon>
        <taxon>Penicillium</taxon>
    </lineage>
</organism>
<comment type="caution">
    <text evidence="1">The sequence shown here is derived from an EMBL/GenBank/DDBJ whole genome shotgun (WGS) entry which is preliminary data.</text>
</comment>
<protein>
    <submittedName>
        <fullName evidence="1">Uncharacterized protein</fullName>
    </submittedName>
</protein>
<evidence type="ECO:0000313" key="1">
    <source>
        <dbReference type="EMBL" id="OQE37126.1"/>
    </source>
</evidence>